<feature type="chain" id="PRO_5032307679" evidence="1">
    <location>
        <begin position="20"/>
        <end position="54"/>
    </location>
</feature>
<name>A0A839GNK0_9BACT</name>
<dbReference type="EMBL" id="JACJIQ010000002">
    <property type="protein sequence ID" value="MBA9076008.1"/>
    <property type="molecule type" value="Genomic_DNA"/>
</dbReference>
<protein>
    <submittedName>
        <fullName evidence="2">Uncharacterized protein</fullName>
    </submittedName>
</protein>
<comment type="caution">
    <text evidence="2">The sequence shown here is derived from an EMBL/GenBank/DDBJ whole genome shotgun (WGS) entry which is preliminary data.</text>
</comment>
<organism evidence="2 3">
    <name type="scientific">Rufibacter quisquiliarum</name>
    <dbReference type="NCBI Taxonomy" id="1549639"/>
    <lineage>
        <taxon>Bacteria</taxon>
        <taxon>Pseudomonadati</taxon>
        <taxon>Bacteroidota</taxon>
        <taxon>Cytophagia</taxon>
        <taxon>Cytophagales</taxon>
        <taxon>Hymenobacteraceae</taxon>
        <taxon>Rufibacter</taxon>
    </lineage>
</organism>
<keyword evidence="1" id="KW-0732">Signal</keyword>
<keyword evidence="3" id="KW-1185">Reference proteome</keyword>
<accession>A0A839GNK0</accession>
<sequence>MTRAIITSFLWLSPLFSMAASFTSVKNGNWSSRSTWGSNGIPAANINNKDVGHH</sequence>
<dbReference type="RefSeq" id="WP_182511756.1">
    <property type="nucleotide sequence ID" value="NZ_JACJIQ010000002.1"/>
</dbReference>
<dbReference type="AlphaFoldDB" id="A0A839GNK0"/>
<proteinExistence type="predicted"/>
<evidence type="ECO:0000256" key="1">
    <source>
        <dbReference type="SAM" id="SignalP"/>
    </source>
</evidence>
<gene>
    <name evidence="2" type="ORF">FHS90_000710</name>
</gene>
<feature type="signal peptide" evidence="1">
    <location>
        <begin position="1"/>
        <end position="19"/>
    </location>
</feature>
<dbReference type="Proteomes" id="UP000563094">
    <property type="component" value="Unassembled WGS sequence"/>
</dbReference>
<evidence type="ECO:0000313" key="2">
    <source>
        <dbReference type="EMBL" id="MBA9076008.1"/>
    </source>
</evidence>
<evidence type="ECO:0000313" key="3">
    <source>
        <dbReference type="Proteomes" id="UP000563094"/>
    </source>
</evidence>
<reference evidence="2 3" key="1">
    <citation type="submission" date="2020-08" db="EMBL/GenBank/DDBJ databases">
        <title>Genomic Encyclopedia of Type Strains, Phase IV (KMG-IV): sequencing the most valuable type-strain genomes for metagenomic binning, comparative biology and taxonomic classification.</title>
        <authorList>
            <person name="Goeker M."/>
        </authorList>
    </citation>
    <scope>NUCLEOTIDE SEQUENCE [LARGE SCALE GENOMIC DNA]</scope>
    <source>
        <strain evidence="2 3">DSM 29854</strain>
    </source>
</reference>